<organism evidence="1 2">
    <name type="scientific">Corynebacterium ammoniagenes</name>
    <name type="common">Brevibacterium ammoniagenes</name>
    <dbReference type="NCBI Taxonomy" id="1697"/>
    <lineage>
        <taxon>Bacteria</taxon>
        <taxon>Bacillati</taxon>
        <taxon>Actinomycetota</taxon>
        <taxon>Actinomycetes</taxon>
        <taxon>Mycobacteriales</taxon>
        <taxon>Corynebacteriaceae</taxon>
        <taxon>Corynebacterium</taxon>
    </lineage>
</organism>
<proteinExistence type="predicted"/>
<dbReference type="PRINTS" id="PR00413">
    <property type="entry name" value="HADHALOGNASE"/>
</dbReference>
<dbReference type="PANTHER" id="PTHR43611">
    <property type="entry name" value="ALPHA-D-GLUCOSE 1-PHOSPHATE PHOSPHATASE"/>
    <property type="match status" value="1"/>
</dbReference>
<dbReference type="AlphaFoldDB" id="A0AAV5G8J9"/>
<dbReference type="SFLD" id="SFLDG01129">
    <property type="entry name" value="C1.5:_HAD__Beta-PGM__Phosphata"/>
    <property type="match status" value="1"/>
</dbReference>
<reference evidence="1" key="1">
    <citation type="submission" date="2021-12" db="EMBL/GenBank/DDBJ databases">
        <title>Draft genome sequence of Corynebacterium ammoniagenes strain T-723.</title>
        <authorList>
            <person name="Matsuzawa M."/>
            <person name="Hiratani M."/>
            <person name="Abe I."/>
            <person name="Tsuji Y."/>
            <person name="Nakamura J."/>
        </authorList>
    </citation>
    <scope>NUCLEOTIDE SEQUENCE</scope>
    <source>
        <strain evidence="1">T-723</strain>
    </source>
</reference>
<dbReference type="EMBL" id="BQKK01000006">
    <property type="protein sequence ID" value="GJN43667.1"/>
    <property type="molecule type" value="Genomic_DNA"/>
</dbReference>
<dbReference type="SFLD" id="SFLDS00003">
    <property type="entry name" value="Haloacid_Dehalogenase"/>
    <property type="match status" value="1"/>
</dbReference>
<dbReference type="InterPro" id="IPR006439">
    <property type="entry name" value="HAD-SF_hydro_IA"/>
</dbReference>
<dbReference type="SUPFAM" id="SSF56784">
    <property type="entry name" value="HAD-like"/>
    <property type="match status" value="1"/>
</dbReference>
<dbReference type="InterPro" id="IPR023214">
    <property type="entry name" value="HAD_sf"/>
</dbReference>
<protein>
    <submittedName>
        <fullName evidence="1">Uncharacterized protein</fullName>
    </submittedName>
</protein>
<dbReference type="InterPro" id="IPR036412">
    <property type="entry name" value="HAD-like_sf"/>
</dbReference>
<dbReference type="Proteomes" id="UP001054925">
    <property type="component" value="Unassembled WGS sequence"/>
</dbReference>
<accession>A0AAV5G8J9</accession>
<dbReference type="NCBIfam" id="TIGR01509">
    <property type="entry name" value="HAD-SF-IA-v3"/>
    <property type="match status" value="1"/>
</dbReference>
<sequence>MSTRVLFDLYGVFLTRGVEDSLLQITDVVNADAAQQFRQTYLELRPELEAGNISDERWWQQLAQRSGVHNGEISEIARALDSTFELNLQGLEMATTVIDAGYVTGIFANISPGMAQLARERFAWLEDFAAVIFSCDIGVCKPDPAAYEVAAESLGAPVKDTIYFGSNEVFVAAASNLGMQAFMYRSPQQVFDVLDGRNGH</sequence>
<dbReference type="PANTHER" id="PTHR43611:SF3">
    <property type="entry name" value="FLAVIN MONONUCLEOTIDE HYDROLASE 1, CHLOROPLATIC"/>
    <property type="match status" value="1"/>
</dbReference>
<dbReference type="Gene3D" id="3.40.50.1000">
    <property type="entry name" value="HAD superfamily/HAD-like"/>
    <property type="match status" value="1"/>
</dbReference>
<dbReference type="Pfam" id="PF00702">
    <property type="entry name" value="Hydrolase"/>
    <property type="match status" value="1"/>
</dbReference>
<name>A0AAV5G8J9_CORAM</name>
<evidence type="ECO:0000313" key="1">
    <source>
        <dbReference type="EMBL" id="GJN43667.1"/>
    </source>
</evidence>
<gene>
    <name evidence="1" type="ORF">CAT723_21460</name>
</gene>
<dbReference type="RefSeq" id="WP_003846571.1">
    <property type="nucleotide sequence ID" value="NZ_BQKK01000006.1"/>
</dbReference>
<comment type="caution">
    <text evidence="1">The sequence shown here is derived from an EMBL/GenBank/DDBJ whole genome shotgun (WGS) entry which is preliminary data.</text>
</comment>
<evidence type="ECO:0000313" key="2">
    <source>
        <dbReference type="Proteomes" id="UP001054925"/>
    </source>
</evidence>